<sequence>MADNTITVVGNLTRDPEIRYTAGGQAKATLGIAVNRVWTNKQTNEREERTSYFNVIVWGEMADHCSESLQKGNRIIVTGRLEQRSWDTEQGEKKSIVEIVADEVAPSLRWATAEVKRTERREGGNFGNNSGGGKSGGGNSGGRESSNEPAPAYDGFGDEEPF</sequence>
<dbReference type="InterPro" id="IPR012340">
    <property type="entry name" value="NA-bd_OB-fold"/>
</dbReference>
<dbReference type="Gene3D" id="2.40.50.140">
    <property type="entry name" value="Nucleic acid-binding proteins"/>
    <property type="match status" value="1"/>
</dbReference>
<dbReference type="GO" id="GO:0009295">
    <property type="term" value="C:nucleoid"/>
    <property type="evidence" value="ECO:0007669"/>
    <property type="project" value="TreeGrafter"/>
</dbReference>
<dbReference type="CDD" id="cd04496">
    <property type="entry name" value="SSB_OBF"/>
    <property type="match status" value="1"/>
</dbReference>
<proteinExistence type="inferred from homology"/>
<accession>A0A6J7K9R3</accession>
<dbReference type="InterPro" id="IPR000424">
    <property type="entry name" value="Primosome_PriB/ssb"/>
</dbReference>
<dbReference type="PANTHER" id="PTHR10302">
    <property type="entry name" value="SINGLE-STRANDED DNA-BINDING PROTEIN"/>
    <property type="match status" value="1"/>
</dbReference>
<reference evidence="3" key="1">
    <citation type="submission" date="2020-05" db="EMBL/GenBank/DDBJ databases">
        <authorList>
            <person name="Chiriac C."/>
            <person name="Salcher M."/>
            <person name="Ghai R."/>
            <person name="Kavagutti S V."/>
        </authorList>
    </citation>
    <scope>NUCLEOTIDE SEQUENCE</scope>
</reference>
<dbReference type="PROSITE" id="PS50935">
    <property type="entry name" value="SSB"/>
    <property type="match status" value="1"/>
</dbReference>
<evidence type="ECO:0000256" key="2">
    <source>
        <dbReference type="SAM" id="MobiDB-lite"/>
    </source>
</evidence>
<organism evidence="3">
    <name type="scientific">freshwater metagenome</name>
    <dbReference type="NCBI Taxonomy" id="449393"/>
    <lineage>
        <taxon>unclassified sequences</taxon>
        <taxon>metagenomes</taxon>
        <taxon>ecological metagenomes</taxon>
    </lineage>
</organism>
<dbReference type="InterPro" id="IPR011344">
    <property type="entry name" value="ssDNA-bd"/>
</dbReference>
<keyword evidence="1" id="KW-0238">DNA-binding</keyword>
<protein>
    <submittedName>
        <fullName evidence="3">Unannotated protein</fullName>
    </submittedName>
</protein>
<evidence type="ECO:0000313" key="3">
    <source>
        <dbReference type="EMBL" id="CAB4951062.1"/>
    </source>
</evidence>
<dbReference type="Pfam" id="PF00436">
    <property type="entry name" value="SSB"/>
    <property type="match status" value="1"/>
</dbReference>
<gene>
    <name evidence="3" type="ORF">UFOPK3789_00688</name>
</gene>
<dbReference type="PANTHER" id="PTHR10302:SF27">
    <property type="entry name" value="SINGLE-STRANDED DNA-BINDING PROTEIN"/>
    <property type="match status" value="1"/>
</dbReference>
<dbReference type="SUPFAM" id="SSF50249">
    <property type="entry name" value="Nucleic acid-binding proteins"/>
    <property type="match status" value="1"/>
</dbReference>
<feature type="region of interest" description="Disordered" evidence="2">
    <location>
        <begin position="115"/>
        <end position="162"/>
    </location>
</feature>
<dbReference type="GO" id="GO:0006260">
    <property type="term" value="P:DNA replication"/>
    <property type="evidence" value="ECO:0007669"/>
    <property type="project" value="InterPro"/>
</dbReference>
<feature type="compositionally biased region" description="Gly residues" evidence="2">
    <location>
        <begin position="124"/>
        <end position="141"/>
    </location>
</feature>
<dbReference type="EMBL" id="CAFBNL010000029">
    <property type="protein sequence ID" value="CAB4951062.1"/>
    <property type="molecule type" value="Genomic_DNA"/>
</dbReference>
<name>A0A6J7K9R3_9ZZZZ</name>
<dbReference type="AlphaFoldDB" id="A0A6J7K9R3"/>
<dbReference type="PIRSF" id="PIRSF002070">
    <property type="entry name" value="SSB"/>
    <property type="match status" value="1"/>
</dbReference>
<evidence type="ECO:0000256" key="1">
    <source>
        <dbReference type="ARBA" id="ARBA00023125"/>
    </source>
</evidence>
<dbReference type="NCBIfam" id="TIGR00621">
    <property type="entry name" value="ssb"/>
    <property type="match status" value="1"/>
</dbReference>
<dbReference type="GO" id="GO:0003697">
    <property type="term" value="F:single-stranded DNA binding"/>
    <property type="evidence" value="ECO:0007669"/>
    <property type="project" value="InterPro"/>
</dbReference>
<dbReference type="HAMAP" id="MF_00984">
    <property type="entry name" value="SSB"/>
    <property type="match status" value="1"/>
</dbReference>